<proteinExistence type="predicted"/>
<dbReference type="Proteomes" id="UP000660611">
    <property type="component" value="Unassembled WGS sequence"/>
</dbReference>
<gene>
    <name evidence="2" type="ORF">Dsi01nite_047780</name>
</gene>
<protein>
    <submittedName>
        <fullName evidence="2">Uncharacterized protein</fullName>
    </submittedName>
</protein>
<name>A0A919U9D0_9ACTN</name>
<dbReference type="AlphaFoldDB" id="A0A919U9D0"/>
<evidence type="ECO:0000256" key="1">
    <source>
        <dbReference type="SAM" id="MobiDB-lite"/>
    </source>
</evidence>
<organism evidence="2 3">
    <name type="scientific">Dactylosporangium siamense</name>
    <dbReference type="NCBI Taxonomy" id="685454"/>
    <lineage>
        <taxon>Bacteria</taxon>
        <taxon>Bacillati</taxon>
        <taxon>Actinomycetota</taxon>
        <taxon>Actinomycetes</taxon>
        <taxon>Micromonosporales</taxon>
        <taxon>Micromonosporaceae</taxon>
        <taxon>Dactylosporangium</taxon>
    </lineage>
</organism>
<evidence type="ECO:0000313" key="2">
    <source>
        <dbReference type="EMBL" id="GIG46737.1"/>
    </source>
</evidence>
<keyword evidence="3" id="KW-1185">Reference proteome</keyword>
<sequence length="175" mass="18400">MAAETTPPSRTDRTVDSAKLEQAVGDLVARKEAGELLSQQSRSEEQDNTRAAAQAEAAKAAGQQYEGDSPIRVDPPFNPAAVKAVDMAGDLAKMKSPQAGAAIKFGATIMEAVNARSVQERSEFIAEKGAGLVVSTDGDPRTAEAIAEGAKYLGLVMEQRFGGRRERDAHGSLEG</sequence>
<feature type="compositionally biased region" description="Low complexity" evidence="1">
    <location>
        <begin position="51"/>
        <end position="64"/>
    </location>
</feature>
<reference evidence="2" key="1">
    <citation type="submission" date="2021-01" db="EMBL/GenBank/DDBJ databases">
        <title>Whole genome shotgun sequence of Dactylosporangium siamense NBRC 106093.</title>
        <authorList>
            <person name="Komaki H."/>
            <person name="Tamura T."/>
        </authorList>
    </citation>
    <scope>NUCLEOTIDE SEQUENCE</scope>
    <source>
        <strain evidence="2">NBRC 106093</strain>
    </source>
</reference>
<comment type="caution">
    <text evidence="2">The sequence shown here is derived from an EMBL/GenBank/DDBJ whole genome shotgun (WGS) entry which is preliminary data.</text>
</comment>
<feature type="compositionally biased region" description="Basic and acidic residues" evidence="1">
    <location>
        <begin position="10"/>
        <end position="19"/>
    </location>
</feature>
<dbReference type="EMBL" id="BONQ01000077">
    <property type="protein sequence ID" value="GIG46737.1"/>
    <property type="molecule type" value="Genomic_DNA"/>
</dbReference>
<accession>A0A919U9D0</accession>
<evidence type="ECO:0000313" key="3">
    <source>
        <dbReference type="Proteomes" id="UP000660611"/>
    </source>
</evidence>
<dbReference type="RefSeq" id="WP_203848503.1">
    <property type="nucleotide sequence ID" value="NZ_BAAAVW010000016.1"/>
</dbReference>
<feature type="region of interest" description="Disordered" evidence="1">
    <location>
        <begin position="1"/>
        <end position="20"/>
    </location>
</feature>
<feature type="region of interest" description="Disordered" evidence="1">
    <location>
        <begin position="32"/>
        <end position="75"/>
    </location>
</feature>